<dbReference type="AlphaFoldDB" id="A0A6G8AY03"/>
<dbReference type="KEGG" id="wco:G7084_00235"/>
<gene>
    <name evidence="1" type="ORF">G7084_00235</name>
</gene>
<accession>A0A6G8AY03</accession>
<evidence type="ECO:0000313" key="2">
    <source>
        <dbReference type="Proteomes" id="UP000500741"/>
    </source>
</evidence>
<proteinExistence type="predicted"/>
<name>A0A6G8AY03_9LACO</name>
<keyword evidence="2" id="KW-1185">Reference proteome</keyword>
<organism evidence="1 2">
    <name type="scientific">Weissella coleopterorum</name>
    <dbReference type="NCBI Taxonomy" id="2714949"/>
    <lineage>
        <taxon>Bacteria</taxon>
        <taxon>Bacillati</taxon>
        <taxon>Bacillota</taxon>
        <taxon>Bacilli</taxon>
        <taxon>Lactobacillales</taxon>
        <taxon>Lactobacillaceae</taxon>
        <taxon>Weissella</taxon>
    </lineage>
</organism>
<dbReference type="RefSeq" id="WP_166008954.1">
    <property type="nucleotide sequence ID" value="NZ_CP049888.1"/>
</dbReference>
<protein>
    <submittedName>
        <fullName evidence="1">Uncharacterized protein</fullName>
    </submittedName>
</protein>
<evidence type="ECO:0000313" key="1">
    <source>
        <dbReference type="EMBL" id="QIL49887.1"/>
    </source>
</evidence>
<reference evidence="1 2" key="1">
    <citation type="submission" date="2020-03" db="EMBL/GenBank/DDBJ databases">
        <title>Weissella sp. nov., isolated from Cybister lewisianus.</title>
        <authorList>
            <person name="Hyun D.-W."/>
            <person name="Bae J.-W."/>
        </authorList>
    </citation>
    <scope>NUCLEOTIDE SEQUENCE [LARGE SCALE GENOMIC DNA]</scope>
    <source>
        <strain evidence="1 2">HDW19</strain>
    </source>
</reference>
<sequence length="299" mass="33420">MTYAFKVSGVAGNYDTVADFNIYEYANSLPDEVEIIKHVDDFKEYSAQYFTPSTLKQGLVRNRSNIQDVQAIVFDLDLVVDANIFLEDFFNFYTETTKLNVFAWQTPSSFGPGKHVGGWRIYVPLGQPIMPELLPQAVDELIILFAKTGFNLLNYGLDIGTAKTVGRLNGLPLKKTGVFGPLEEEQDRFSYVVKSKYQPKAPYKKSNMSSNGSGWAGLDEPSAENLSDFIVGYTNKNRITWNKGERDNNLVKVIGAIKVAFPTSDSDEIYDGFDQAGITAYLDNPTKDIGLKLKRLLRG</sequence>
<dbReference type="Proteomes" id="UP000500741">
    <property type="component" value="Chromosome"/>
</dbReference>
<dbReference type="EMBL" id="CP049888">
    <property type="protein sequence ID" value="QIL49887.1"/>
    <property type="molecule type" value="Genomic_DNA"/>
</dbReference>